<dbReference type="PANTHER" id="PTHR44943:SF8">
    <property type="entry name" value="TPR REPEAT-CONTAINING PROTEIN MJ0263"/>
    <property type="match status" value="1"/>
</dbReference>
<evidence type="ECO:0000256" key="4">
    <source>
        <dbReference type="SAM" id="SignalP"/>
    </source>
</evidence>
<dbReference type="Gene3D" id="1.25.40.10">
    <property type="entry name" value="Tetratricopeptide repeat domain"/>
    <property type="match status" value="3"/>
</dbReference>
<evidence type="ECO:0000313" key="5">
    <source>
        <dbReference type="EMBL" id="GAA5514209.1"/>
    </source>
</evidence>
<feature type="repeat" description="TPR" evidence="3">
    <location>
        <begin position="135"/>
        <end position="168"/>
    </location>
</feature>
<feature type="signal peptide" evidence="4">
    <location>
        <begin position="1"/>
        <end position="22"/>
    </location>
</feature>
<comment type="caution">
    <text evidence="5">The sequence shown here is derived from an EMBL/GenBank/DDBJ whole genome shotgun (WGS) entry which is preliminary data.</text>
</comment>
<dbReference type="RefSeq" id="WP_345466624.1">
    <property type="nucleotide sequence ID" value="NZ_BAABRP010000014.1"/>
</dbReference>
<protein>
    <recommendedName>
        <fullName evidence="7">Tetratricopeptide repeat protein</fullName>
    </recommendedName>
</protein>
<dbReference type="Proteomes" id="UP001401887">
    <property type="component" value="Unassembled WGS sequence"/>
</dbReference>
<evidence type="ECO:0000256" key="2">
    <source>
        <dbReference type="ARBA" id="ARBA00022803"/>
    </source>
</evidence>
<reference evidence="5 6" key="1">
    <citation type="submission" date="2024-02" db="EMBL/GenBank/DDBJ databases">
        <title>Deinococcus carri NBRC 110142.</title>
        <authorList>
            <person name="Ichikawa N."/>
            <person name="Katano-Makiyama Y."/>
            <person name="Hidaka K."/>
        </authorList>
    </citation>
    <scope>NUCLEOTIDE SEQUENCE [LARGE SCALE GENOMIC DNA]</scope>
    <source>
        <strain evidence="5 6">NBRC 110142</strain>
    </source>
</reference>
<dbReference type="PROSITE" id="PS50005">
    <property type="entry name" value="TPR"/>
    <property type="match status" value="2"/>
</dbReference>
<dbReference type="InterPro" id="IPR019734">
    <property type="entry name" value="TPR_rpt"/>
</dbReference>
<dbReference type="Pfam" id="PF13432">
    <property type="entry name" value="TPR_16"/>
    <property type="match status" value="2"/>
</dbReference>
<keyword evidence="1" id="KW-0677">Repeat</keyword>
<gene>
    <name evidence="5" type="ORF">Dcar01_02963</name>
</gene>
<dbReference type="EMBL" id="BAABRP010000014">
    <property type="protein sequence ID" value="GAA5514209.1"/>
    <property type="molecule type" value="Genomic_DNA"/>
</dbReference>
<evidence type="ECO:0000313" key="6">
    <source>
        <dbReference type="Proteomes" id="UP001401887"/>
    </source>
</evidence>
<accession>A0ABP9WA47</accession>
<dbReference type="Pfam" id="PF14559">
    <property type="entry name" value="TPR_19"/>
    <property type="match status" value="1"/>
</dbReference>
<dbReference type="SMART" id="SM00028">
    <property type="entry name" value="TPR"/>
    <property type="match status" value="6"/>
</dbReference>
<organism evidence="5 6">
    <name type="scientific">Deinococcus carri</name>
    <dbReference type="NCBI Taxonomy" id="1211323"/>
    <lineage>
        <taxon>Bacteria</taxon>
        <taxon>Thermotogati</taxon>
        <taxon>Deinococcota</taxon>
        <taxon>Deinococci</taxon>
        <taxon>Deinococcales</taxon>
        <taxon>Deinococcaceae</taxon>
        <taxon>Deinococcus</taxon>
    </lineage>
</organism>
<keyword evidence="2 3" id="KW-0802">TPR repeat</keyword>
<evidence type="ECO:0008006" key="7">
    <source>
        <dbReference type="Google" id="ProtNLM"/>
    </source>
</evidence>
<feature type="chain" id="PRO_5045594936" description="Tetratricopeptide repeat protein" evidence="4">
    <location>
        <begin position="23"/>
        <end position="390"/>
    </location>
</feature>
<keyword evidence="6" id="KW-1185">Reference proteome</keyword>
<keyword evidence="4" id="KW-0732">Signal</keyword>
<feature type="repeat" description="TPR" evidence="3">
    <location>
        <begin position="343"/>
        <end position="376"/>
    </location>
</feature>
<evidence type="ECO:0000256" key="3">
    <source>
        <dbReference type="PROSITE-ProRule" id="PRU00339"/>
    </source>
</evidence>
<proteinExistence type="predicted"/>
<dbReference type="PANTHER" id="PTHR44943">
    <property type="entry name" value="CELLULOSE SYNTHASE OPERON PROTEIN C"/>
    <property type="match status" value="1"/>
</dbReference>
<dbReference type="InterPro" id="IPR011990">
    <property type="entry name" value="TPR-like_helical_dom_sf"/>
</dbReference>
<dbReference type="InterPro" id="IPR051685">
    <property type="entry name" value="Ycf3/AcsC/BcsC/TPR_MFPF"/>
</dbReference>
<evidence type="ECO:0000256" key="1">
    <source>
        <dbReference type="ARBA" id="ARBA00022737"/>
    </source>
</evidence>
<sequence length="390" mass="42004">MPTRSVLTLTAALLGSFAAAQTAPQTTPPAPTQTAAPQQVAGQTAEQAAAQARDLAERARRTYPKGSASIDQPLWKQAADAAEQAVRLAPQNPEYLKLRAQIYTEVGFWKQAELGWNAYFQAAPQASQADRQQAAAVQYNLGYAAYTRNQPDQAARFFAACLDLDTQNADCATWAARTALEAGNYAQAQTLYARALQLKPGDKTLTYFQNLAQNASRYGPAATRAFSRAYVELDAGRKAEALAGFQEAARTAPNFVEAWREAGRLALELGNAQAALTAYQGAAALPGATASDRYNLALAQEGQQFGLKAVQTFRNAYAKYTAGDKGAAEAGFLEATRLNPQYAKAWAWLGRVRYEAKNYAGAAEAYGQAVQLDPNDKSSAYYLRLAQQGK</sequence>
<name>A0ABP9WA47_9DEIO</name>
<dbReference type="SUPFAM" id="SSF48452">
    <property type="entry name" value="TPR-like"/>
    <property type="match status" value="1"/>
</dbReference>